<name>A0AAD4JZN6_9MUSC</name>
<comment type="caution">
    <text evidence="3">The sequence shown here is derived from an EMBL/GenBank/DDBJ whole genome shotgun (WGS) entry which is preliminary data.</text>
</comment>
<feature type="signal peptide" evidence="2">
    <location>
        <begin position="1"/>
        <end position="21"/>
    </location>
</feature>
<accession>A0AAD4JZN6</accession>
<feature type="chain" id="PRO_5041925483" evidence="2">
    <location>
        <begin position="22"/>
        <end position="79"/>
    </location>
</feature>
<evidence type="ECO:0000313" key="3">
    <source>
        <dbReference type="EMBL" id="KAH8369794.1"/>
    </source>
</evidence>
<gene>
    <name evidence="3" type="ORF">KR093_000990</name>
</gene>
<organism evidence="3 4">
    <name type="scientific">Drosophila rubida</name>
    <dbReference type="NCBI Taxonomy" id="30044"/>
    <lineage>
        <taxon>Eukaryota</taxon>
        <taxon>Metazoa</taxon>
        <taxon>Ecdysozoa</taxon>
        <taxon>Arthropoda</taxon>
        <taxon>Hexapoda</taxon>
        <taxon>Insecta</taxon>
        <taxon>Pterygota</taxon>
        <taxon>Neoptera</taxon>
        <taxon>Endopterygota</taxon>
        <taxon>Diptera</taxon>
        <taxon>Brachycera</taxon>
        <taxon>Muscomorpha</taxon>
        <taxon>Ephydroidea</taxon>
        <taxon>Drosophilidae</taxon>
        <taxon>Drosophila</taxon>
    </lineage>
</organism>
<keyword evidence="2" id="KW-0732">Signal</keyword>
<protein>
    <submittedName>
        <fullName evidence="3">Uncharacterized protein</fullName>
    </submittedName>
</protein>
<evidence type="ECO:0000313" key="4">
    <source>
        <dbReference type="Proteomes" id="UP001200034"/>
    </source>
</evidence>
<evidence type="ECO:0000256" key="1">
    <source>
        <dbReference type="SAM" id="MobiDB-lite"/>
    </source>
</evidence>
<feature type="region of interest" description="Disordered" evidence="1">
    <location>
        <begin position="22"/>
        <end position="41"/>
    </location>
</feature>
<dbReference type="EMBL" id="JAJJHW010002585">
    <property type="protein sequence ID" value="KAH8369794.1"/>
    <property type="molecule type" value="Genomic_DNA"/>
</dbReference>
<keyword evidence="4" id="KW-1185">Reference proteome</keyword>
<proteinExistence type="predicted"/>
<dbReference type="Proteomes" id="UP001200034">
    <property type="component" value="Unassembled WGS sequence"/>
</dbReference>
<reference evidence="3" key="1">
    <citation type="journal article" date="2021" name="Mol. Ecol. Resour.">
        <title>Phylogenomic analyses of the genus Drosophila reveals genomic signals of climate adaptation.</title>
        <authorList>
            <person name="Li F."/>
            <person name="Rane R.V."/>
            <person name="Luria V."/>
            <person name="Xiong Z."/>
            <person name="Chen J."/>
            <person name="Li Z."/>
            <person name="Catullo R.A."/>
            <person name="Griffin P.C."/>
            <person name="Schiffer M."/>
            <person name="Pearce S."/>
            <person name="Lee S.F."/>
            <person name="McElroy K."/>
            <person name="Stocker A."/>
            <person name="Shirriffs J."/>
            <person name="Cockerell F."/>
            <person name="Coppin C."/>
            <person name="Sgro C.M."/>
            <person name="Karger A."/>
            <person name="Cain J.W."/>
            <person name="Weber J.A."/>
            <person name="Santpere G."/>
            <person name="Kirschner M.W."/>
            <person name="Hoffmann A.A."/>
            <person name="Oakeshott J.G."/>
            <person name="Zhang G."/>
        </authorList>
    </citation>
    <scope>NUCLEOTIDE SEQUENCE</scope>
    <source>
        <strain evidence="3">BGI-SZ-2011g</strain>
    </source>
</reference>
<evidence type="ECO:0000256" key="2">
    <source>
        <dbReference type="SAM" id="SignalP"/>
    </source>
</evidence>
<sequence>MKYSAAFIVVIFAIIVTLAIAEDSSSSSSYSTTTPASTTTTKAPLKLKLCWRGNNWCNLSIPIRNRRCKSFFGIWKCYS</sequence>
<dbReference type="AlphaFoldDB" id="A0AAD4JZN6"/>